<dbReference type="InterPro" id="IPR011044">
    <property type="entry name" value="Quino_amine_DH_bsu"/>
</dbReference>
<dbReference type="EMBL" id="CAJPWZ010003335">
    <property type="protein sequence ID" value="CAG2258128.1"/>
    <property type="molecule type" value="Genomic_DNA"/>
</dbReference>
<dbReference type="PANTHER" id="PTHR25462:SF296">
    <property type="entry name" value="MEIOTIC P26, ISOFORM F"/>
    <property type="match status" value="1"/>
</dbReference>
<dbReference type="CDD" id="cd19776">
    <property type="entry name" value="Bbox2_TRIM25_C-IV"/>
    <property type="match status" value="1"/>
</dbReference>
<evidence type="ECO:0000256" key="2">
    <source>
        <dbReference type="SAM" id="Coils"/>
    </source>
</evidence>
<dbReference type="InterPro" id="IPR000315">
    <property type="entry name" value="Znf_B-box"/>
</dbReference>
<dbReference type="PANTHER" id="PTHR25462">
    <property type="entry name" value="BONUS, ISOFORM C-RELATED"/>
    <property type="match status" value="1"/>
</dbReference>
<organism evidence="4 5">
    <name type="scientific">Mytilus edulis</name>
    <name type="common">Blue mussel</name>
    <dbReference type="NCBI Taxonomy" id="6550"/>
    <lineage>
        <taxon>Eukaryota</taxon>
        <taxon>Metazoa</taxon>
        <taxon>Spiralia</taxon>
        <taxon>Lophotrochozoa</taxon>
        <taxon>Mollusca</taxon>
        <taxon>Bivalvia</taxon>
        <taxon>Autobranchia</taxon>
        <taxon>Pteriomorphia</taxon>
        <taxon>Mytilida</taxon>
        <taxon>Mytiloidea</taxon>
        <taxon>Mytilidae</taxon>
        <taxon>Mytilinae</taxon>
        <taxon>Mytilus</taxon>
    </lineage>
</organism>
<keyword evidence="1" id="KW-0862">Zinc</keyword>
<keyword evidence="1" id="KW-0863">Zinc-finger</keyword>
<keyword evidence="5" id="KW-1185">Reference proteome</keyword>
<feature type="coiled-coil region" evidence="2">
    <location>
        <begin position="114"/>
        <end position="218"/>
    </location>
</feature>
<comment type="caution">
    <text evidence="4">The sequence shown here is derived from an EMBL/GenBank/DDBJ whole genome shotgun (WGS) entry which is preliminary data.</text>
</comment>
<evidence type="ECO:0000259" key="3">
    <source>
        <dbReference type="PROSITE" id="PS50119"/>
    </source>
</evidence>
<dbReference type="InterPro" id="IPR047153">
    <property type="entry name" value="TRIM45/56/19-like"/>
</dbReference>
<dbReference type="Proteomes" id="UP000683360">
    <property type="component" value="Unassembled WGS sequence"/>
</dbReference>
<evidence type="ECO:0000313" key="4">
    <source>
        <dbReference type="EMBL" id="CAG2258128.1"/>
    </source>
</evidence>
<dbReference type="GO" id="GO:0008270">
    <property type="term" value="F:zinc ion binding"/>
    <property type="evidence" value="ECO:0007669"/>
    <property type="project" value="UniProtKB-KW"/>
</dbReference>
<dbReference type="SUPFAM" id="SSF50969">
    <property type="entry name" value="YVTN repeat-like/Quinoprotein amine dehydrogenase"/>
    <property type="match status" value="1"/>
</dbReference>
<evidence type="ECO:0000313" key="5">
    <source>
        <dbReference type="Proteomes" id="UP000683360"/>
    </source>
</evidence>
<evidence type="ECO:0000256" key="1">
    <source>
        <dbReference type="PROSITE-ProRule" id="PRU00024"/>
    </source>
</evidence>
<dbReference type="PROSITE" id="PS50119">
    <property type="entry name" value="ZF_BBOX"/>
    <property type="match status" value="1"/>
</dbReference>
<dbReference type="SUPFAM" id="SSF57845">
    <property type="entry name" value="B-box zinc-binding domain"/>
    <property type="match status" value="1"/>
</dbReference>
<dbReference type="OrthoDB" id="6105136at2759"/>
<sequence>MKLSRDHKMISIEDYRQIENISVNLNCEIHGKKLDLYCKKHDIAVCVVCIPLEHKSCSSSDVISIDEASNNAKQSSALLDLEGTISTTINNVKHCIKNREIALTNVDLDKQTIRKTITDTRKNLNEYLDKLERKLLLDLKSKHGNCKSKVVKILNQLRQMETEVEKLREQTIQMKRFASDLQVFLGTRQLNKELYKKIGSLKEEIKDYKNNNMEIEVNHVISSLMNEVKQFGEIRVSEAMVELQLKDAKTDQAQIQIQGLSQNIQTVSLTLKQKFDIKGSEQPISGCIILPDDRIIIADYYGCGKLMEYNNGGKHIRDIPVSNKPFNLAAVDPDFIAVTYGGNQYLEIINTTGKDKRKKVQCTGNCWGISYQDQKLYVLVFKPGIVVMDLNGNTLNTIDIDVSCVLL</sequence>
<dbReference type="Gene3D" id="3.30.160.60">
    <property type="entry name" value="Classic Zinc Finger"/>
    <property type="match status" value="1"/>
</dbReference>
<accession>A0A8S3VLG5</accession>
<feature type="domain" description="B box-type" evidence="3">
    <location>
        <begin position="22"/>
        <end position="65"/>
    </location>
</feature>
<dbReference type="AlphaFoldDB" id="A0A8S3VLG5"/>
<gene>
    <name evidence="4" type="ORF">MEDL_69179</name>
</gene>
<keyword evidence="1" id="KW-0479">Metal-binding</keyword>
<name>A0A8S3VLG5_MYTED</name>
<reference evidence="4" key="1">
    <citation type="submission" date="2021-03" db="EMBL/GenBank/DDBJ databases">
        <authorList>
            <person name="Bekaert M."/>
        </authorList>
    </citation>
    <scope>NUCLEOTIDE SEQUENCE</scope>
</reference>
<protein>
    <recommendedName>
        <fullName evidence="3">B box-type domain-containing protein</fullName>
    </recommendedName>
</protein>
<proteinExistence type="predicted"/>
<keyword evidence="2" id="KW-0175">Coiled coil</keyword>